<sequence length="189" mass="21070">MEKPTRTKIEFRLVHVPASANPSAACTTPREKEDISDEDPSADDPVEEGTPADTIVAVSVASVEPVTVITGPPHRRREAAALPDKDWRSDDLATNEDPLTNTDHLLDEEIANPRGEGSDFTFEEPIRIDKKVPTVLRNGNDGTQPQKQERQKEKTLRGEFAPAYQRTLSSPRIIWVKHLAPMINALRYL</sequence>
<evidence type="ECO:0000256" key="1">
    <source>
        <dbReference type="SAM" id="MobiDB-lite"/>
    </source>
</evidence>
<keyword evidence="3" id="KW-1185">Reference proteome</keyword>
<feature type="region of interest" description="Disordered" evidence="1">
    <location>
        <begin position="1"/>
        <end position="51"/>
    </location>
</feature>
<feature type="region of interest" description="Disordered" evidence="1">
    <location>
        <begin position="135"/>
        <end position="155"/>
    </location>
</feature>
<dbReference type="AlphaFoldDB" id="A0A9P7QN31"/>
<evidence type="ECO:0000313" key="3">
    <source>
        <dbReference type="Proteomes" id="UP000707071"/>
    </source>
</evidence>
<gene>
    <name evidence="2" type="ORF">E4U09_006163</name>
</gene>
<accession>A0A9P7QN31</accession>
<feature type="compositionally biased region" description="Basic and acidic residues" evidence="1">
    <location>
        <begin position="1"/>
        <end position="13"/>
    </location>
</feature>
<feature type="region of interest" description="Disordered" evidence="1">
    <location>
        <begin position="73"/>
        <end position="102"/>
    </location>
</feature>
<dbReference type="Proteomes" id="UP000707071">
    <property type="component" value="Unassembled WGS sequence"/>
</dbReference>
<reference evidence="2 3" key="1">
    <citation type="journal article" date="2020" name="bioRxiv">
        <title>Whole genome comparisons of ergot fungi reveals the divergence and evolution of species within the genus Claviceps are the result of varying mechanisms driving genome evolution and host range expansion.</title>
        <authorList>
            <person name="Wyka S.A."/>
            <person name="Mondo S.J."/>
            <person name="Liu M."/>
            <person name="Dettman J."/>
            <person name="Nalam V."/>
            <person name="Broders K.D."/>
        </authorList>
    </citation>
    <scope>NUCLEOTIDE SEQUENCE [LARGE SCALE GENOMIC DNA]</scope>
    <source>
        <strain evidence="2 3">Clav52</strain>
    </source>
</reference>
<name>A0A9P7QN31_9HYPO</name>
<dbReference type="EMBL" id="SRRH01000055">
    <property type="protein sequence ID" value="KAG6300911.1"/>
    <property type="molecule type" value="Genomic_DNA"/>
</dbReference>
<proteinExistence type="predicted"/>
<comment type="caution">
    <text evidence="2">The sequence shown here is derived from an EMBL/GenBank/DDBJ whole genome shotgun (WGS) entry which is preliminary data.</text>
</comment>
<feature type="compositionally biased region" description="Acidic residues" evidence="1">
    <location>
        <begin position="34"/>
        <end position="47"/>
    </location>
</feature>
<protein>
    <submittedName>
        <fullName evidence="2">Uncharacterized protein</fullName>
    </submittedName>
</protein>
<organism evidence="2 3">
    <name type="scientific">Claviceps aff. purpurea</name>
    <dbReference type="NCBI Taxonomy" id="1967640"/>
    <lineage>
        <taxon>Eukaryota</taxon>
        <taxon>Fungi</taxon>
        <taxon>Dikarya</taxon>
        <taxon>Ascomycota</taxon>
        <taxon>Pezizomycotina</taxon>
        <taxon>Sordariomycetes</taxon>
        <taxon>Hypocreomycetidae</taxon>
        <taxon>Hypocreales</taxon>
        <taxon>Clavicipitaceae</taxon>
        <taxon>Claviceps</taxon>
    </lineage>
</organism>
<evidence type="ECO:0000313" key="2">
    <source>
        <dbReference type="EMBL" id="KAG6300911.1"/>
    </source>
</evidence>